<evidence type="ECO:0000256" key="5">
    <source>
        <dbReference type="SAM" id="SignalP"/>
    </source>
</evidence>
<dbReference type="Proteomes" id="UP001054945">
    <property type="component" value="Unassembled WGS sequence"/>
</dbReference>
<feature type="domain" description="PDZ" evidence="6">
    <location>
        <begin position="17"/>
        <end position="99"/>
    </location>
</feature>
<dbReference type="GO" id="GO:0031175">
    <property type="term" value="P:neuron projection development"/>
    <property type="evidence" value="ECO:0007669"/>
    <property type="project" value="TreeGrafter"/>
</dbReference>
<dbReference type="AlphaFoldDB" id="A0AAV4T7L9"/>
<dbReference type="SUPFAM" id="SSF50156">
    <property type="entry name" value="PDZ domain-like"/>
    <property type="match status" value="1"/>
</dbReference>
<dbReference type="Pfam" id="PF00595">
    <property type="entry name" value="PDZ"/>
    <property type="match status" value="1"/>
</dbReference>
<feature type="signal peptide" evidence="5">
    <location>
        <begin position="1"/>
        <end position="28"/>
    </location>
</feature>
<sequence length="353" mass="39144">MDFLEMRKFLSALKCLLIFIILEPEGLGLSIIGMGVGADAGLEKIRNFFVKSITVSGAAHKDGRIAVNDQIIEVDQKSLVGVTQAYAASVLRNTSGLVRDEDQSGDSSHLSQGSTPEEGEDAPTVEVFDLTSGSSGSLSPDTDVETLRMKLKEVQYRSAVAEADLQQAKEKVILLEHTLSEAQKSAGLPIELPYDVHQLTPILRKKWCSLRIKTNPAFGRWMVFLYFWILNKLKLICLTVQIQSSEKDLIVLMLQVKIVKKRSTVERKIPKDEQKSQSHPLPDLLEASSAKSYSENDVKSNGSLDSKTEFEILLTMKRLFTSVASLKSRFESGFSPQMRSISFAEEIKVAAVF</sequence>
<dbReference type="InterPro" id="IPR001478">
    <property type="entry name" value="PDZ"/>
</dbReference>
<dbReference type="GO" id="GO:0015629">
    <property type="term" value="C:actin cytoskeleton"/>
    <property type="evidence" value="ECO:0007669"/>
    <property type="project" value="TreeGrafter"/>
</dbReference>
<dbReference type="PANTHER" id="PTHR16154:SF6">
    <property type="entry name" value="SPINOPHILIN, ISOFORM J"/>
    <property type="match status" value="1"/>
</dbReference>
<evidence type="ECO:0000259" key="6">
    <source>
        <dbReference type="PROSITE" id="PS50106"/>
    </source>
</evidence>
<feature type="region of interest" description="Disordered" evidence="4">
    <location>
        <begin position="97"/>
        <end position="121"/>
    </location>
</feature>
<dbReference type="GO" id="GO:0030425">
    <property type="term" value="C:dendrite"/>
    <property type="evidence" value="ECO:0007669"/>
    <property type="project" value="TreeGrafter"/>
</dbReference>
<dbReference type="InterPro" id="IPR036034">
    <property type="entry name" value="PDZ_sf"/>
</dbReference>
<evidence type="ECO:0000256" key="3">
    <source>
        <dbReference type="SAM" id="Coils"/>
    </source>
</evidence>
<evidence type="ECO:0000256" key="1">
    <source>
        <dbReference type="ARBA" id="ARBA00022553"/>
    </source>
</evidence>
<dbReference type="EMBL" id="BPLR01010802">
    <property type="protein sequence ID" value="GIY42115.1"/>
    <property type="molecule type" value="Genomic_DNA"/>
</dbReference>
<dbReference type="SMART" id="SM00228">
    <property type="entry name" value="PDZ"/>
    <property type="match status" value="1"/>
</dbReference>
<evidence type="ECO:0000313" key="7">
    <source>
        <dbReference type="EMBL" id="GIY42115.1"/>
    </source>
</evidence>
<dbReference type="GO" id="GO:0014069">
    <property type="term" value="C:postsynaptic density"/>
    <property type="evidence" value="ECO:0007669"/>
    <property type="project" value="TreeGrafter"/>
</dbReference>
<dbReference type="InterPro" id="IPR043446">
    <property type="entry name" value="Neurabin-like"/>
</dbReference>
<evidence type="ECO:0000256" key="2">
    <source>
        <dbReference type="ARBA" id="ARBA00023054"/>
    </source>
</evidence>
<dbReference type="GO" id="GO:0019722">
    <property type="term" value="P:calcium-mediated signaling"/>
    <property type="evidence" value="ECO:0007669"/>
    <property type="project" value="TreeGrafter"/>
</dbReference>
<keyword evidence="2 3" id="KW-0175">Coiled coil</keyword>
<protein>
    <submittedName>
        <fullName evidence="7">Neurabin-2</fullName>
    </submittedName>
</protein>
<proteinExistence type="predicted"/>
<keyword evidence="8" id="KW-1185">Reference proteome</keyword>
<evidence type="ECO:0000256" key="4">
    <source>
        <dbReference type="SAM" id="MobiDB-lite"/>
    </source>
</evidence>
<keyword evidence="1" id="KW-0597">Phosphoprotein</keyword>
<organism evidence="7 8">
    <name type="scientific">Caerostris extrusa</name>
    <name type="common">Bark spider</name>
    <name type="synonym">Caerostris bankana</name>
    <dbReference type="NCBI Taxonomy" id="172846"/>
    <lineage>
        <taxon>Eukaryota</taxon>
        <taxon>Metazoa</taxon>
        <taxon>Ecdysozoa</taxon>
        <taxon>Arthropoda</taxon>
        <taxon>Chelicerata</taxon>
        <taxon>Arachnida</taxon>
        <taxon>Araneae</taxon>
        <taxon>Araneomorphae</taxon>
        <taxon>Entelegynae</taxon>
        <taxon>Araneoidea</taxon>
        <taxon>Araneidae</taxon>
        <taxon>Caerostris</taxon>
    </lineage>
</organism>
<dbReference type="GO" id="GO:0007015">
    <property type="term" value="P:actin filament organization"/>
    <property type="evidence" value="ECO:0007669"/>
    <property type="project" value="TreeGrafter"/>
</dbReference>
<dbReference type="Gene3D" id="2.30.42.10">
    <property type="match status" value="1"/>
</dbReference>
<comment type="caution">
    <text evidence="7">The sequence shown here is derived from an EMBL/GenBank/DDBJ whole genome shotgun (WGS) entry which is preliminary data.</text>
</comment>
<dbReference type="GO" id="GO:0005737">
    <property type="term" value="C:cytoplasm"/>
    <property type="evidence" value="ECO:0007669"/>
    <property type="project" value="TreeGrafter"/>
</dbReference>
<keyword evidence="5" id="KW-0732">Signal</keyword>
<dbReference type="PROSITE" id="PS50106">
    <property type="entry name" value="PDZ"/>
    <property type="match status" value="1"/>
</dbReference>
<accession>A0AAV4T7L9</accession>
<gene>
    <name evidence="7" type="primary">PPP1R9B</name>
    <name evidence="7" type="ORF">CEXT_55511</name>
</gene>
<dbReference type="GO" id="GO:0051015">
    <property type="term" value="F:actin filament binding"/>
    <property type="evidence" value="ECO:0007669"/>
    <property type="project" value="TreeGrafter"/>
</dbReference>
<feature type="chain" id="PRO_5043797667" evidence="5">
    <location>
        <begin position="29"/>
        <end position="353"/>
    </location>
</feature>
<dbReference type="PANTHER" id="PTHR16154">
    <property type="entry name" value="NEURABIN"/>
    <property type="match status" value="1"/>
</dbReference>
<reference evidence="7 8" key="1">
    <citation type="submission" date="2021-06" db="EMBL/GenBank/DDBJ databases">
        <title>Caerostris extrusa draft genome.</title>
        <authorList>
            <person name="Kono N."/>
            <person name="Arakawa K."/>
        </authorList>
    </citation>
    <scope>NUCLEOTIDE SEQUENCE [LARGE SCALE GENOMIC DNA]</scope>
</reference>
<feature type="compositionally biased region" description="Polar residues" evidence="4">
    <location>
        <begin position="105"/>
        <end position="115"/>
    </location>
</feature>
<name>A0AAV4T7L9_CAEEX</name>
<feature type="coiled-coil region" evidence="3">
    <location>
        <begin position="151"/>
        <end position="185"/>
    </location>
</feature>
<evidence type="ECO:0000313" key="8">
    <source>
        <dbReference type="Proteomes" id="UP001054945"/>
    </source>
</evidence>